<dbReference type="Gene3D" id="3.20.20.150">
    <property type="entry name" value="Divalent-metal-dependent TIM barrel enzymes"/>
    <property type="match status" value="1"/>
</dbReference>
<dbReference type="GO" id="GO:0016853">
    <property type="term" value="F:isomerase activity"/>
    <property type="evidence" value="ECO:0007669"/>
    <property type="project" value="UniProtKB-KW"/>
</dbReference>
<dbReference type="InterPro" id="IPR013022">
    <property type="entry name" value="Xyl_isomerase-like_TIM-brl"/>
</dbReference>
<dbReference type="PANTHER" id="PTHR12110">
    <property type="entry name" value="HYDROXYPYRUVATE ISOMERASE"/>
    <property type="match status" value="1"/>
</dbReference>
<dbReference type="InterPro" id="IPR050312">
    <property type="entry name" value="IolE/XylAMocC-like"/>
</dbReference>
<gene>
    <name evidence="2" type="ORF">H9948_08625</name>
</gene>
<dbReference type="Pfam" id="PF01261">
    <property type="entry name" value="AP_endonuc_2"/>
    <property type="match status" value="1"/>
</dbReference>
<protein>
    <submittedName>
        <fullName evidence="2">Sugar phosphate isomerase/epimerase</fullName>
    </submittedName>
</protein>
<dbReference type="InterPro" id="IPR036237">
    <property type="entry name" value="Xyl_isomerase-like_sf"/>
</dbReference>
<proteinExistence type="predicted"/>
<feature type="domain" description="Xylose isomerase-like TIM barrel" evidence="1">
    <location>
        <begin position="23"/>
        <end position="276"/>
    </location>
</feature>
<accession>A0A9D2KXT1</accession>
<evidence type="ECO:0000313" key="2">
    <source>
        <dbReference type="EMBL" id="HJA90838.1"/>
    </source>
</evidence>
<evidence type="ECO:0000313" key="3">
    <source>
        <dbReference type="Proteomes" id="UP000886856"/>
    </source>
</evidence>
<sequence length="280" mass="31470">MVLNLAIRGHDFNREDSVDQLADKISKHGLQTIQFALPLSFPELASQAENINLGMGNYFRRSFAKYDVEIGVLSCYINMIHPDLNERQAALYKFNQYLRAAKSFGASMVATETGCVDAEIHYTEKNFTNEAFELVVTSVKQMVACAEKVGMTVAIEGGWNHPIYSPLKMRQLLDRIDSPNMQVILDVTNFLKADTADQQREIIDEAFNLFASDLAAIHLKDFVVENGVVIPTAIGKGQMDFSYLLEKVAQTKPYLQLIMEETKEADVRDAISYLNNLTQV</sequence>
<dbReference type="PANTHER" id="PTHR12110:SF21">
    <property type="entry name" value="XYLOSE ISOMERASE-LIKE TIM BARREL DOMAIN-CONTAINING PROTEIN"/>
    <property type="match status" value="1"/>
</dbReference>
<evidence type="ECO:0000259" key="1">
    <source>
        <dbReference type="Pfam" id="PF01261"/>
    </source>
</evidence>
<organism evidence="2 3">
    <name type="scientific">Candidatus Jeotgalibaca merdavium</name>
    <dbReference type="NCBI Taxonomy" id="2838627"/>
    <lineage>
        <taxon>Bacteria</taxon>
        <taxon>Bacillati</taxon>
        <taxon>Bacillota</taxon>
        <taxon>Bacilli</taxon>
        <taxon>Lactobacillales</taxon>
        <taxon>Carnobacteriaceae</taxon>
        <taxon>Jeotgalibaca</taxon>
    </lineage>
</organism>
<dbReference type="EMBL" id="DWYW01000199">
    <property type="protein sequence ID" value="HJA90838.1"/>
    <property type="molecule type" value="Genomic_DNA"/>
</dbReference>
<dbReference type="AlphaFoldDB" id="A0A9D2KXT1"/>
<name>A0A9D2KXT1_9LACT</name>
<keyword evidence="2" id="KW-0413">Isomerase</keyword>
<reference evidence="2" key="2">
    <citation type="submission" date="2021-04" db="EMBL/GenBank/DDBJ databases">
        <authorList>
            <person name="Gilroy R."/>
        </authorList>
    </citation>
    <scope>NUCLEOTIDE SEQUENCE</scope>
    <source>
        <strain evidence="2">CHK171-505</strain>
    </source>
</reference>
<comment type="caution">
    <text evidence="2">The sequence shown here is derived from an EMBL/GenBank/DDBJ whole genome shotgun (WGS) entry which is preliminary data.</text>
</comment>
<reference evidence="2" key="1">
    <citation type="journal article" date="2021" name="PeerJ">
        <title>Extensive microbial diversity within the chicken gut microbiome revealed by metagenomics and culture.</title>
        <authorList>
            <person name="Gilroy R."/>
            <person name="Ravi A."/>
            <person name="Getino M."/>
            <person name="Pursley I."/>
            <person name="Horton D.L."/>
            <person name="Alikhan N.F."/>
            <person name="Baker D."/>
            <person name="Gharbi K."/>
            <person name="Hall N."/>
            <person name="Watson M."/>
            <person name="Adriaenssens E.M."/>
            <person name="Foster-Nyarko E."/>
            <person name="Jarju S."/>
            <person name="Secka A."/>
            <person name="Antonio M."/>
            <person name="Oren A."/>
            <person name="Chaudhuri R.R."/>
            <person name="La Ragione R."/>
            <person name="Hildebrand F."/>
            <person name="Pallen M.J."/>
        </authorList>
    </citation>
    <scope>NUCLEOTIDE SEQUENCE</scope>
    <source>
        <strain evidence="2">CHK171-505</strain>
    </source>
</reference>
<dbReference type="SUPFAM" id="SSF51658">
    <property type="entry name" value="Xylose isomerase-like"/>
    <property type="match status" value="1"/>
</dbReference>
<dbReference type="Proteomes" id="UP000886856">
    <property type="component" value="Unassembled WGS sequence"/>
</dbReference>